<dbReference type="AlphaFoldDB" id="A0A097STN6"/>
<protein>
    <submittedName>
        <fullName evidence="1">Uncharacterized protein</fullName>
    </submittedName>
</protein>
<dbReference type="Proteomes" id="UP000030066">
    <property type="component" value="Chromosome"/>
</dbReference>
<dbReference type="REBASE" id="95960">
    <property type="entry name" value="MspM1ORF5850P"/>
</dbReference>
<gene>
    <name evidence="1" type="ORF">MGM1_5870</name>
</gene>
<evidence type="ECO:0000313" key="2">
    <source>
        <dbReference type="Proteomes" id="UP000030066"/>
    </source>
</evidence>
<reference evidence="1 2" key="1">
    <citation type="journal article" date="2014" name="PLoS ONE">
        <title>An emerging Mycoplasma associated with trichomoniasis, vaginal infection and disease.</title>
        <authorList>
            <consortium name="Vaginal Microbiome Consortium"/>
            <person name="Fettweis J.M."/>
            <person name="Serrano M.G."/>
            <person name="Huang B."/>
            <person name="Brooks J.P."/>
            <person name="Glascock A.L."/>
            <person name="Sheth N.U."/>
            <person name="Strauss J.F.III."/>
            <person name="Jefferson K.K."/>
            <person name="Buck G.A."/>
        </authorList>
    </citation>
    <scope>NUCLEOTIDE SEQUENCE [LARGE SCALE GENOMIC DNA]</scope>
    <source>
        <strain evidence="1 2">VCU_M1</strain>
    </source>
</reference>
<sequence length="291" mass="34165">MNKQSYFMHFYMLELEVFLNSQKKNLFTVSFQSDEANTDRPLKEYLKYVIENELNMLPINPIASKLFIDNQTHSIDEYKNYNISRVILPDEIDENLKQKIKESKSACYTNPDICLEVKGNGSTFYQTVELKSTKNDSIPGSSIQQIIPDEWVIFVKHTSKNIEVVTGQYINSINSKMQFPDRSPRPQVSFKELFSWNNLHRNIENNELIYTIDDSLANKLALIDDWQGVLSKRWIDILLNSEKVKKSEPWFNNSIRKFILDFLKIYDGYNEEEKALIKSEIQSMIKKETDD</sequence>
<dbReference type="KEGG" id="mgj:MGM1_5870"/>
<keyword evidence="2" id="KW-1185">Reference proteome</keyword>
<evidence type="ECO:0000313" key="1">
    <source>
        <dbReference type="EMBL" id="AIV03944.1"/>
    </source>
</evidence>
<dbReference type="EMBL" id="CP007711">
    <property type="protein sequence ID" value="AIV03944.1"/>
    <property type="molecule type" value="Genomic_DNA"/>
</dbReference>
<dbReference type="eggNOG" id="ENOG5031ZIR">
    <property type="taxonomic scope" value="Bacteria"/>
</dbReference>
<organism evidence="1 2">
    <name type="scientific">Candidatus Malacoplasma girerdii</name>
    <dbReference type="NCBI Taxonomy" id="1318617"/>
    <lineage>
        <taxon>Bacteria</taxon>
        <taxon>Bacillati</taxon>
        <taxon>Mycoplasmatota</taxon>
        <taxon>Mycoplasmoidales</taxon>
        <taxon>Mycoplasmoidaceae</taxon>
        <taxon>Malacoplasma</taxon>
    </lineage>
</organism>
<dbReference type="HOGENOM" id="CLU_955421_0_0_14"/>
<name>A0A097STN6_9BACT</name>
<proteinExistence type="predicted"/>
<accession>A0A097STN6</accession>